<accession>A0A450WZJ5</accession>
<reference evidence="1" key="1">
    <citation type="submission" date="2019-02" db="EMBL/GenBank/DDBJ databases">
        <authorList>
            <person name="Gruber-Vodicka R. H."/>
            <person name="Seah K. B. B."/>
        </authorList>
    </citation>
    <scope>NUCLEOTIDE SEQUENCE</scope>
    <source>
        <strain evidence="1">BECK_S313</strain>
    </source>
</reference>
<proteinExistence type="predicted"/>
<protein>
    <submittedName>
        <fullName evidence="1">Uncharacterized protein</fullName>
    </submittedName>
</protein>
<organism evidence="1">
    <name type="scientific">Candidatus Kentrum sp. LPFa</name>
    <dbReference type="NCBI Taxonomy" id="2126335"/>
    <lineage>
        <taxon>Bacteria</taxon>
        <taxon>Pseudomonadati</taxon>
        <taxon>Pseudomonadota</taxon>
        <taxon>Gammaproteobacteria</taxon>
        <taxon>Candidatus Kentrum</taxon>
    </lineage>
</organism>
<gene>
    <name evidence="1" type="ORF">BECKLPF1236B_GA0070989_13094</name>
</gene>
<dbReference type="AlphaFoldDB" id="A0A450WZJ5"/>
<evidence type="ECO:0000313" key="1">
    <source>
        <dbReference type="EMBL" id="VFK22441.1"/>
    </source>
</evidence>
<name>A0A450WZJ5_9GAMM</name>
<dbReference type="EMBL" id="CAADFK010000309">
    <property type="protein sequence ID" value="VFK22441.1"/>
    <property type="molecule type" value="Genomic_DNA"/>
</dbReference>
<sequence length="186" mass="19605">MIGLKGIARSLMPSLVKGILSGVGAKLLLPLLLAGATSLGSWLMTSKVKNAEIAHLEATYAEARTATAQAAQERLAVAVSRGEDLTRGLIETTNLLRRTHEKHQQEIARVTSGRTCLGPGALRLLNETGAGVDGFAALPDAASDFAATDGAIATDTDVAGWIADAKRRYETCRVRLDALIDWSEAP</sequence>